<protein>
    <recommendedName>
        <fullName evidence="5">Origin recognition complex subunit 2</fullName>
    </recommendedName>
</protein>
<comment type="similarity">
    <text evidence="2 5">Belongs to the ORC2 family.</text>
</comment>
<organism evidence="9 10">
    <name type="scientific">Cyanidium caldarium</name>
    <name type="common">Red alga</name>
    <dbReference type="NCBI Taxonomy" id="2771"/>
    <lineage>
        <taxon>Eukaryota</taxon>
        <taxon>Rhodophyta</taxon>
        <taxon>Bangiophyceae</taxon>
        <taxon>Cyanidiales</taxon>
        <taxon>Cyanidiaceae</taxon>
        <taxon>Cyanidium</taxon>
    </lineage>
</organism>
<feature type="compositionally biased region" description="Low complexity" evidence="6">
    <location>
        <begin position="70"/>
        <end position="85"/>
    </location>
</feature>
<comment type="caution">
    <text evidence="9">The sequence shown here is derived from an EMBL/GenBank/DDBJ whole genome shotgun (WGS) entry which is preliminary data.</text>
</comment>
<evidence type="ECO:0000313" key="9">
    <source>
        <dbReference type="EMBL" id="KAK4538397.1"/>
    </source>
</evidence>
<evidence type="ECO:0000256" key="4">
    <source>
        <dbReference type="ARBA" id="ARBA00023242"/>
    </source>
</evidence>
<feature type="domain" description="Origin recognition complex subunit 2 RecA-like" evidence="7">
    <location>
        <begin position="129"/>
        <end position="319"/>
    </location>
</feature>
<evidence type="ECO:0000259" key="7">
    <source>
        <dbReference type="Pfam" id="PF04084"/>
    </source>
</evidence>
<dbReference type="EMBL" id="JANCYW010000017">
    <property type="protein sequence ID" value="KAK4538397.1"/>
    <property type="molecule type" value="Genomic_DNA"/>
</dbReference>
<dbReference type="Proteomes" id="UP001301350">
    <property type="component" value="Unassembled WGS sequence"/>
</dbReference>
<sequence length="491" mass="53028">MRKACRSETSNFKSPRSPASSRLGSDVSDADTSTAESDTEASAFGQGTDVLGPLNGPPLTYFEAYRTRAPPAAPSAPACRTTAPPASAPTPLPGNPGDGRTQALPSTPLTLSLDDALSPSASTSDGHRHLVEEALRRFPLWKHLLHSGGFSVLAYGFGSKRAILEAFAARLQQDIRRARDRDVPGADRTALVVADGYNPMLSVRLLLQHVLHQSGLSDAEDRYAGGALAQADWGSGKSVADMLVKVGALLAAAPCSRLYLVLHSIDGAALRTVEAQEALSRLASLPQVHLVASVDHVNTPLLWPADTTLARFRWAWQDCTTFAPYDAEGTFMAEQLGDQSEGRRVRGAVMLLRGLTGNAQKIFQLLAEHQLRQLQCHRDARPLEADEADDVDTADTAATVGLSFDTLYRRCRQAFLVSNPNSLRAVLTELRDHELLVSLSGGGHRQGKRPVVKSRERRVGTDGAAWEWLRIPLEAPPLQRILDECASMKTT</sequence>
<keyword evidence="3 5" id="KW-0235">DNA replication</keyword>
<evidence type="ECO:0000313" key="10">
    <source>
        <dbReference type="Proteomes" id="UP001301350"/>
    </source>
</evidence>
<keyword evidence="10" id="KW-1185">Reference proteome</keyword>
<dbReference type="InterPro" id="IPR056772">
    <property type="entry name" value="RecA-like_ORC2"/>
</dbReference>
<evidence type="ECO:0000256" key="1">
    <source>
        <dbReference type="ARBA" id="ARBA00004123"/>
    </source>
</evidence>
<evidence type="ECO:0000256" key="5">
    <source>
        <dbReference type="RuleBase" id="RU368084"/>
    </source>
</evidence>
<dbReference type="AlphaFoldDB" id="A0AAV9J1A6"/>
<evidence type="ECO:0000256" key="6">
    <source>
        <dbReference type="SAM" id="MobiDB-lite"/>
    </source>
</evidence>
<dbReference type="InterPro" id="IPR056773">
    <property type="entry name" value="WHD_ORC2"/>
</dbReference>
<comment type="function">
    <text evidence="5">Component of the origin recognition complex (ORC) that binds origins of replication. DNA-binding is ATP-dependent. ORC is required to assemble the pre-replication complex necessary to initiate DNA replication.</text>
</comment>
<dbReference type="PANTHER" id="PTHR14052">
    <property type="entry name" value="ORIGIN RECOGNITION COMPLEX SUBUNIT 2"/>
    <property type="match status" value="1"/>
</dbReference>
<accession>A0AAV9J1A6</accession>
<dbReference type="PANTHER" id="PTHR14052:SF0">
    <property type="entry name" value="ORIGIN RECOGNITION COMPLEX SUBUNIT 2"/>
    <property type="match status" value="1"/>
</dbReference>
<evidence type="ECO:0000256" key="2">
    <source>
        <dbReference type="ARBA" id="ARBA00007421"/>
    </source>
</evidence>
<dbReference type="GO" id="GO:0003688">
    <property type="term" value="F:DNA replication origin binding"/>
    <property type="evidence" value="ECO:0007669"/>
    <property type="project" value="UniProtKB-UniRule"/>
</dbReference>
<feature type="domain" description="Origin recognition complex subunit 2 winged-helix" evidence="8">
    <location>
        <begin position="398"/>
        <end position="444"/>
    </location>
</feature>
<feature type="region of interest" description="Disordered" evidence="6">
    <location>
        <begin position="1"/>
        <end position="56"/>
    </location>
</feature>
<comment type="subunit">
    <text evidence="5">Component of the origin recognition complex (ORC).</text>
</comment>
<feature type="region of interest" description="Disordered" evidence="6">
    <location>
        <begin position="70"/>
        <end position="112"/>
    </location>
</feature>
<dbReference type="Pfam" id="PF04084">
    <property type="entry name" value="RecA-like_ORC2"/>
    <property type="match status" value="1"/>
</dbReference>
<name>A0AAV9J1A6_CYACA</name>
<keyword evidence="4 5" id="KW-0539">Nucleus</keyword>
<feature type="compositionally biased region" description="Polar residues" evidence="6">
    <location>
        <begin position="7"/>
        <end position="23"/>
    </location>
</feature>
<proteinExistence type="inferred from homology"/>
<gene>
    <name evidence="9" type="ORF">CDCA_CDCA17G4422</name>
</gene>
<comment type="subcellular location">
    <subcellularLocation>
        <location evidence="1 5">Nucleus</location>
    </subcellularLocation>
</comment>
<reference evidence="9 10" key="1">
    <citation type="submission" date="2022-07" db="EMBL/GenBank/DDBJ databases">
        <title>Genome-wide signatures of adaptation to extreme environments.</title>
        <authorList>
            <person name="Cho C.H."/>
            <person name="Yoon H.S."/>
        </authorList>
    </citation>
    <scope>NUCLEOTIDE SEQUENCE [LARGE SCALE GENOMIC DNA]</scope>
    <source>
        <strain evidence="9 10">DBV 063 E5</strain>
    </source>
</reference>
<evidence type="ECO:0000259" key="8">
    <source>
        <dbReference type="Pfam" id="PF24882"/>
    </source>
</evidence>
<dbReference type="GO" id="GO:0005664">
    <property type="term" value="C:nuclear origin of replication recognition complex"/>
    <property type="evidence" value="ECO:0007669"/>
    <property type="project" value="UniProtKB-UniRule"/>
</dbReference>
<dbReference type="InterPro" id="IPR007220">
    <property type="entry name" value="ORC2"/>
</dbReference>
<evidence type="ECO:0000256" key="3">
    <source>
        <dbReference type="ARBA" id="ARBA00022705"/>
    </source>
</evidence>
<dbReference type="GO" id="GO:0006260">
    <property type="term" value="P:DNA replication"/>
    <property type="evidence" value="ECO:0007669"/>
    <property type="project" value="UniProtKB-UniRule"/>
</dbReference>
<dbReference type="Pfam" id="PF24882">
    <property type="entry name" value="WHD_ORC2"/>
    <property type="match status" value="1"/>
</dbReference>